<dbReference type="EMBL" id="JADHEI010000028">
    <property type="protein sequence ID" value="MBF2734847.1"/>
    <property type="molecule type" value="Genomic_DNA"/>
</dbReference>
<dbReference type="PANTHER" id="PTHR30480:SF13">
    <property type="entry name" value="BETA-HEXOSAMINIDASE"/>
    <property type="match status" value="1"/>
</dbReference>
<dbReference type="SUPFAM" id="SSF51445">
    <property type="entry name" value="(Trans)glycosidases"/>
    <property type="match status" value="1"/>
</dbReference>
<comment type="catalytic activity">
    <reaction evidence="1">
        <text>Hydrolysis of terminal non-reducing N-acetyl-D-hexosamine residues in N-acetyl-beta-D-hexosaminides.</text>
        <dbReference type="EC" id="3.2.1.52"/>
    </reaction>
</comment>
<protein>
    <recommendedName>
        <fullName evidence="3">beta-N-acetylhexosaminidase</fullName>
        <ecNumber evidence="3">3.2.1.52</ecNumber>
    </recommendedName>
</protein>
<evidence type="ECO:0000313" key="7">
    <source>
        <dbReference type="EMBL" id="MBF2734847.1"/>
    </source>
</evidence>
<sequence>MEADAPLDLTGRLMVGLDGLDLTEQDHLRLRQPAVGGVCLFARNYDTTGRLVRLVKDARACAGKPLAVGVDHEGGRVQRFVGEGFPPIAAPRTLGAAYERSREAAISEAVERGGAMAQQLRAVDIDFTFAPSLDIDYGRNPMIDSRCFAADPEGVAALGLAFCQGLHEHGMIAIGKHFPGHGWAKADTHLEVAVDDRSLDDLLAADLRPYVELFAAGMLDAVLVAHVHCRELAAKPSTYAPEIIEDLLRGRLGFGGMVMTDDLVMEGADIGLDMVERTLAARRAGCDLLLWCGGEPVLLDDALAELPAAGGVAAPWQDLLAKRS</sequence>
<dbReference type="Proteomes" id="UP000604381">
    <property type="component" value="Unassembled WGS sequence"/>
</dbReference>
<dbReference type="PANTHER" id="PTHR30480">
    <property type="entry name" value="BETA-HEXOSAMINIDASE-RELATED"/>
    <property type="match status" value="1"/>
</dbReference>
<name>A0A930UEA2_9GAMM</name>
<organism evidence="7 8">
    <name type="scientific">Candidatus Amphirhobacter heronislandensis</name>
    <dbReference type="NCBI Taxonomy" id="1732024"/>
    <lineage>
        <taxon>Bacteria</taxon>
        <taxon>Pseudomonadati</taxon>
        <taxon>Pseudomonadota</taxon>
        <taxon>Gammaproteobacteria</taxon>
        <taxon>Candidatus Tethybacterales</taxon>
        <taxon>Candidatus Tethybacteraceae</taxon>
        <taxon>Candidatus Amphirhobacter</taxon>
    </lineage>
</organism>
<dbReference type="NCBIfam" id="NF003740">
    <property type="entry name" value="PRK05337.1"/>
    <property type="match status" value="1"/>
</dbReference>
<evidence type="ECO:0000256" key="2">
    <source>
        <dbReference type="ARBA" id="ARBA00005336"/>
    </source>
</evidence>
<accession>A0A930UEA2</accession>
<dbReference type="Gene3D" id="3.20.20.300">
    <property type="entry name" value="Glycoside hydrolase, family 3, N-terminal domain"/>
    <property type="match status" value="1"/>
</dbReference>
<dbReference type="InterPro" id="IPR017853">
    <property type="entry name" value="GH"/>
</dbReference>
<keyword evidence="4 7" id="KW-0378">Hydrolase</keyword>
<comment type="caution">
    <text evidence="7">The sequence shown here is derived from an EMBL/GenBank/DDBJ whole genome shotgun (WGS) entry which is preliminary data.</text>
</comment>
<dbReference type="GO" id="GO:0009254">
    <property type="term" value="P:peptidoglycan turnover"/>
    <property type="evidence" value="ECO:0007669"/>
    <property type="project" value="TreeGrafter"/>
</dbReference>
<evidence type="ECO:0000256" key="4">
    <source>
        <dbReference type="ARBA" id="ARBA00022801"/>
    </source>
</evidence>
<feature type="domain" description="Glycoside hydrolase family 3 N-terminal" evidence="6">
    <location>
        <begin position="28"/>
        <end position="298"/>
    </location>
</feature>
<keyword evidence="5 7" id="KW-0326">Glycosidase</keyword>
<evidence type="ECO:0000259" key="6">
    <source>
        <dbReference type="Pfam" id="PF00933"/>
    </source>
</evidence>
<evidence type="ECO:0000256" key="3">
    <source>
        <dbReference type="ARBA" id="ARBA00012663"/>
    </source>
</evidence>
<keyword evidence="8" id="KW-1185">Reference proteome</keyword>
<evidence type="ECO:0000256" key="1">
    <source>
        <dbReference type="ARBA" id="ARBA00001231"/>
    </source>
</evidence>
<dbReference type="InterPro" id="IPR050226">
    <property type="entry name" value="NagZ_Beta-hexosaminidase"/>
</dbReference>
<reference evidence="7" key="1">
    <citation type="submission" date="2020-10" db="EMBL/GenBank/DDBJ databases">
        <title>An improved Amphimedon queenslandica hologenome assembly reveals how three proteobacterial symbionts can extend the metabolic phenotypic of their marine sponge host.</title>
        <authorList>
            <person name="Degnan B."/>
            <person name="Degnan S."/>
            <person name="Xiang X."/>
        </authorList>
    </citation>
    <scope>NUCLEOTIDE SEQUENCE</scope>
    <source>
        <strain evidence="7">AqS2</strain>
    </source>
</reference>
<comment type="similarity">
    <text evidence="2">Belongs to the glycosyl hydrolase 3 family.</text>
</comment>
<dbReference type="AlphaFoldDB" id="A0A930UEA2"/>
<dbReference type="InterPro" id="IPR036962">
    <property type="entry name" value="Glyco_hydro_3_N_sf"/>
</dbReference>
<evidence type="ECO:0000256" key="5">
    <source>
        <dbReference type="ARBA" id="ARBA00023295"/>
    </source>
</evidence>
<dbReference type="GO" id="GO:0005975">
    <property type="term" value="P:carbohydrate metabolic process"/>
    <property type="evidence" value="ECO:0007669"/>
    <property type="project" value="InterPro"/>
</dbReference>
<evidence type="ECO:0000313" key="8">
    <source>
        <dbReference type="Proteomes" id="UP000604381"/>
    </source>
</evidence>
<proteinExistence type="inferred from homology"/>
<gene>
    <name evidence="7" type="primary">nagZ</name>
    <name evidence="7" type="ORF">ISN26_01965</name>
</gene>
<dbReference type="InterPro" id="IPR001764">
    <property type="entry name" value="Glyco_hydro_3_N"/>
</dbReference>
<dbReference type="GO" id="GO:0004563">
    <property type="term" value="F:beta-N-acetylhexosaminidase activity"/>
    <property type="evidence" value="ECO:0007669"/>
    <property type="project" value="UniProtKB-EC"/>
</dbReference>
<dbReference type="EC" id="3.2.1.52" evidence="3"/>
<dbReference type="Pfam" id="PF00933">
    <property type="entry name" value="Glyco_hydro_3"/>
    <property type="match status" value="1"/>
</dbReference>